<dbReference type="STRING" id="356882.A0A423WMS4"/>
<dbReference type="AlphaFoldDB" id="A0A423WMS4"/>
<reference evidence="1 2" key="1">
    <citation type="submission" date="2015-09" db="EMBL/GenBank/DDBJ databases">
        <title>Host preference determinants of Valsa canker pathogens revealed by comparative genomics.</title>
        <authorList>
            <person name="Yin Z."/>
            <person name="Huang L."/>
        </authorList>
    </citation>
    <scope>NUCLEOTIDE SEQUENCE [LARGE SCALE GENOMIC DNA]</scope>
    <source>
        <strain evidence="1 2">03-1</strain>
    </source>
</reference>
<sequence>MPSHFAHLYSSHPSLQLVLPLNGYQGRPARPTSRVPVRLPTRTPYLDQPHPPLSPAVLHPTAATSFADILRSGRLRSIFCVIGLRSCMRGTCECPGLKCHLSQTFSLCRGGSSTGGFDWLETDPRPVVQFDLDQVPLNRDPRCIVRAWKSFKTAFGVEGRTSTDNEGEISFYICPTLSWARSILQIPEEARRPPEGSREELAEHLRQEAEDWDRGREFISALLSGHKVPRHGWIVNTETFEMMERTANTAVGKWLFPVNALRDPTDVRRSCFDLSAVRPGLILYEL</sequence>
<dbReference type="EMBL" id="LKEA01000014">
    <property type="protein sequence ID" value="ROW04585.1"/>
    <property type="molecule type" value="Genomic_DNA"/>
</dbReference>
<keyword evidence="2" id="KW-1185">Reference proteome</keyword>
<dbReference type="Proteomes" id="UP000283895">
    <property type="component" value="Unassembled WGS sequence"/>
</dbReference>
<comment type="caution">
    <text evidence="1">The sequence shown here is derived from an EMBL/GenBank/DDBJ whole genome shotgun (WGS) entry which is preliminary data.</text>
</comment>
<evidence type="ECO:0000313" key="2">
    <source>
        <dbReference type="Proteomes" id="UP000283895"/>
    </source>
</evidence>
<proteinExistence type="predicted"/>
<name>A0A423WMS4_9PEZI</name>
<organism evidence="1 2">
    <name type="scientific">Cytospora schulzeri</name>
    <dbReference type="NCBI Taxonomy" id="448051"/>
    <lineage>
        <taxon>Eukaryota</taxon>
        <taxon>Fungi</taxon>
        <taxon>Dikarya</taxon>
        <taxon>Ascomycota</taxon>
        <taxon>Pezizomycotina</taxon>
        <taxon>Sordariomycetes</taxon>
        <taxon>Sordariomycetidae</taxon>
        <taxon>Diaporthales</taxon>
        <taxon>Cytosporaceae</taxon>
        <taxon>Cytospora</taxon>
    </lineage>
</organism>
<dbReference type="OrthoDB" id="3469466at2759"/>
<gene>
    <name evidence="1" type="ORF">VMCG_05055</name>
</gene>
<protein>
    <submittedName>
        <fullName evidence="1">Uncharacterized protein</fullName>
    </submittedName>
</protein>
<evidence type="ECO:0000313" key="1">
    <source>
        <dbReference type="EMBL" id="ROW04585.1"/>
    </source>
</evidence>
<accession>A0A423WMS4</accession>